<reference evidence="4 5" key="3">
    <citation type="journal article" date="2015" name="Genome Announc.">
        <title>Draft Genome Sequence of the Archiascomycetous Yeast Saitoella complicata.</title>
        <authorList>
            <person name="Yamauchi K."/>
            <person name="Kondo S."/>
            <person name="Hamamoto M."/>
            <person name="Takahashi Y."/>
            <person name="Ogura Y."/>
            <person name="Hayashi T."/>
            <person name="Nishida H."/>
        </authorList>
    </citation>
    <scope>NUCLEOTIDE SEQUENCE [LARGE SCALE GENOMIC DNA]</scope>
    <source>
        <strain evidence="4 5">NRRL Y-17804</strain>
    </source>
</reference>
<protein>
    <recommendedName>
        <fullName evidence="6">NADH-ubiquinone oxidoreductase 21kDa subunit N-terminal domain-containing protein</fullName>
    </recommendedName>
</protein>
<reference evidence="4 5" key="2">
    <citation type="journal article" date="2014" name="J. Gen. Appl. Microbiol.">
        <title>The early diverging ascomycetous budding yeast Saitoella complicata has three histone deacetylases belonging to the Clr6, Hos2, and Rpd3 lineages.</title>
        <authorList>
            <person name="Nishida H."/>
            <person name="Matsumoto T."/>
            <person name="Kondo S."/>
            <person name="Hamamoto M."/>
            <person name="Yoshikawa H."/>
        </authorList>
    </citation>
    <scope>NUCLEOTIDE SEQUENCE [LARGE SCALE GENOMIC DNA]</scope>
    <source>
        <strain evidence="4 5">NRRL Y-17804</strain>
    </source>
</reference>
<name>A0A0E9NKY0_SAICN</name>
<dbReference type="InterPro" id="IPR019721">
    <property type="entry name" value="NADH-UbQ_OxRdtase_su21_N"/>
</dbReference>
<evidence type="ECO:0000256" key="1">
    <source>
        <dbReference type="SAM" id="Phobius"/>
    </source>
</evidence>
<proteinExistence type="predicted"/>
<evidence type="ECO:0000313" key="5">
    <source>
        <dbReference type="Proteomes" id="UP000033140"/>
    </source>
</evidence>
<dbReference type="InterPro" id="IPR053229">
    <property type="entry name" value="NADH-Q_oxidrdct_subunit"/>
</dbReference>
<feature type="transmembrane region" description="Helical" evidence="1">
    <location>
        <begin position="85"/>
        <end position="104"/>
    </location>
</feature>
<evidence type="ECO:0000313" key="4">
    <source>
        <dbReference type="EMBL" id="GAO50448.1"/>
    </source>
</evidence>
<dbReference type="EMBL" id="BACD03000033">
    <property type="protein sequence ID" value="GAO50448.1"/>
    <property type="molecule type" value="Genomic_DNA"/>
</dbReference>
<keyword evidence="1" id="KW-1133">Transmembrane helix</keyword>
<feature type="transmembrane region" description="Helical" evidence="1">
    <location>
        <begin position="53"/>
        <end position="73"/>
    </location>
</feature>
<dbReference type="Pfam" id="PF12853">
    <property type="entry name" value="NADH_u_ox_C"/>
    <property type="match status" value="1"/>
</dbReference>
<sequence>MYLPTVERTEPTERSTLFIAMSVAAKPFKTPYPVIDTDPHFKRVVGYMRPSDYAFIVGGYTAFPGAILLWERIVPGKYPPGGRDATLRLCCFLGLTGGFLAAYLRSSQRFWGTRENAQEDEKDRMEMAEKIEKGEPLYGVSTLSEYSQGVAARNSRYSAWKMASVPWFNFVNHNQHGVDVKERYGYDEAAAQAAREAKEAELA</sequence>
<accession>A0A0E9NKY0</accession>
<dbReference type="Pfam" id="PF10785">
    <property type="entry name" value="NADH-u_ox-rdase"/>
    <property type="match status" value="1"/>
</dbReference>
<feature type="domain" description="NADH-ubiquinone oxidoreductase 21kDa subunit C-terminal fungi" evidence="3">
    <location>
        <begin position="124"/>
        <end position="189"/>
    </location>
</feature>
<keyword evidence="1" id="KW-0812">Transmembrane</keyword>
<evidence type="ECO:0008006" key="6">
    <source>
        <dbReference type="Google" id="ProtNLM"/>
    </source>
</evidence>
<dbReference type="OMA" id="TVPWFNF"/>
<keyword evidence="1" id="KW-0472">Membrane</keyword>
<dbReference type="PANTHER" id="PTHR34062">
    <property type="entry name" value="OXIDOREDUCTASE 21 KDA SUBUNIT, PUTATIVE (AFU_ORTHOLOGUE AFUA_4G04750)-RELATED"/>
    <property type="match status" value="1"/>
</dbReference>
<organism evidence="4 5">
    <name type="scientific">Saitoella complicata (strain BCRC 22490 / CBS 7301 / JCM 7358 / NBRC 10748 / NRRL Y-17804)</name>
    <dbReference type="NCBI Taxonomy" id="698492"/>
    <lineage>
        <taxon>Eukaryota</taxon>
        <taxon>Fungi</taxon>
        <taxon>Dikarya</taxon>
        <taxon>Ascomycota</taxon>
        <taxon>Taphrinomycotina</taxon>
        <taxon>Taphrinomycotina incertae sedis</taxon>
        <taxon>Saitoella</taxon>
    </lineage>
</organism>
<evidence type="ECO:0000259" key="2">
    <source>
        <dbReference type="Pfam" id="PF10785"/>
    </source>
</evidence>
<feature type="domain" description="NADH-ubiquinone oxidoreductase 21kDa subunit N-terminal" evidence="2">
    <location>
        <begin position="30"/>
        <end position="115"/>
    </location>
</feature>
<gene>
    <name evidence="4" type="ORF">G7K_4573-t1</name>
</gene>
<reference evidence="4 5" key="1">
    <citation type="journal article" date="2011" name="J. Gen. Appl. Microbiol.">
        <title>Draft genome sequencing of the enigmatic yeast Saitoella complicata.</title>
        <authorList>
            <person name="Nishida H."/>
            <person name="Hamamoto M."/>
            <person name="Sugiyama J."/>
        </authorList>
    </citation>
    <scope>NUCLEOTIDE SEQUENCE [LARGE SCALE GENOMIC DNA]</scope>
    <source>
        <strain evidence="4 5">NRRL Y-17804</strain>
    </source>
</reference>
<evidence type="ECO:0000259" key="3">
    <source>
        <dbReference type="Pfam" id="PF12853"/>
    </source>
</evidence>
<dbReference type="STRING" id="698492.A0A0E9NKY0"/>
<dbReference type="PANTHER" id="PTHR34062:SF1">
    <property type="entry name" value="NADH-UBIQUINONE OXIDOREDUCTASE 21KDA SUBUNIT N-TERMINAL DOMAIN-CONTAINING PROTEIN"/>
    <property type="match status" value="1"/>
</dbReference>
<dbReference type="Proteomes" id="UP000033140">
    <property type="component" value="Unassembled WGS sequence"/>
</dbReference>
<dbReference type="InterPro" id="IPR024549">
    <property type="entry name" value="NADH-UbQ_OxRdtase_su21_C_fun"/>
</dbReference>
<dbReference type="AlphaFoldDB" id="A0A0E9NKY0"/>
<keyword evidence="5" id="KW-1185">Reference proteome</keyword>
<comment type="caution">
    <text evidence="4">The sequence shown here is derived from an EMBL/GenBank/DDBJ whole genome shotgun (WGS) entry which is preliminary data.</text>
</comment>